<dbReference type="GO" id="GO:0000967">
    <property type="term" value="P:rRNA 5'-end processing"/>
    <property type="evidence" value="ECO:0007669"/>
    <property type="project" value="UniProtKB-UniRule"/>
</dbReference>
<dbReference type="NCBIfam" id="TIGR00250">
    <property type="entry name" value="RNAse_H_YqgF"/>
    <property type="match status" value="1"/>
</dbReference>
<dbReference type="GO" id="GO:0005829">
    <property type="term" value="C:cytosol"/>
    <property type="evidence" value="ECO:0007669"/>
    <property type="project" value="TreeGrafter"/>
</dbReference>
<sequence>MLALDYGSARCGCAVSDPTGTLATPIPHVERPGTRKGIARVAAVVRERGAERVVVGLPLGLSGADTPQTTEARAFAARLGEVLGPEIPIDLYDERFTTKIAAGFGGRESEDSRAAAVLLEDWLARNRKLFEEAGA</sequence>
<feature type="domain" description="YqgF/RNase H-like" evidence="6">
    <location>
        <begin position="1"/>
        <end position="101"/>
    </location>
</feature>
<evidence type="ECO:0000256" key="4">
    <source>
        <dbReference type="ARBA" id="ARBA00022801"/>
    </source>
</evidence>
<dbReference type="GO" id="GO:0004518">
    <property type="term" value="F:nuclease activity"/>
    <property type="evidence" value="ECO:0007669"/>
    <property type="project" value="UniProtKB-KW"/>
</dbReference>
<evidence type="ECO:0000256" key="2">
    <source>
        <dbReference type="ARBA" id="ARBA00022517"/>
    </source>
</evidence>
<dbReference type="GO" id="GO:0016788">
    <property type="term" value="F:hydrolase activity, acting on ester bonds"/>
    <property type="evidence" value="ECO:0007669"/>
    <property type="project" value="UniProtKB-UniRule"/>
</dbReference>
<dbReference type="CDD" id="cd16964">
    <property type="entry name" value="YqgF"/>
    <property type="match status" value="1"/>
</dbReference>
<keyword evidence="2 5" id="KW-0690">Ribosome biogenesis</keyword>
<keyword evidence="4 5" id="KW-0378">Hydrolase</keyword>
<dbReference type="AlphaFoldDB" id="A0A840ILX0"/>
<dbReference type="SMART" id="SM00732">
    <property type="entry name" value="YqgFc"/>
    <property type="match status" value="1"/>
</dbReference>
<dbReference type="PANTHER" id="PTHR33317:SF4">
    <property type="entry name" value="POLYNUCLEOTIDYL TRANSFERASE, RIBONUCLEASE H-LIKE SUPERFAMILY PROTEIN"/>
    <property type="match status" value="1"/>
</dbReference>
<dbReference type="Pfam" id="PF03652">
    <property type="entry name" value="RuvX"/>
    <property type="match status" value="1"/>
</dbReference>
<evidence type="ECO:0000256" key="5">
    <source>
        <dbReference type="HAMAP-Rule" id="MF_00651"/>
    </source>
</evidence>
<gene>
    <name evidence="7" type="ORF">BDZ31_004488</name>
</gene>
<dbReference type="InterPro" id="IPR005227">
    <property type="entry name" value="YqgF"/>
</dbReference>
<dbReference type="EC" id="3.1.-.-" evidence="5"/>
<name>A0A840ILX0_9ACTN</name>
<dbReference type="PANTHER" id="PTHR33317">
    <property type="entry name" value="POLYNUCLEOTIDYL TRANSFERASE, RIBONUCLEASE H-LIKE SUPERFAMILY PROTEIN"/>
    <property type="match status" value="1"/>
</dbReference>
<keyword evidence="8" id="KW-1185">Reference proteome</keyword>
<dbReference type="InterPro" id="IPR037027">
    <property type="entry name" value="YqgF/RNaseH-like_dom_sf"/>
</dbReference>
<reference evidence="7 8" key="1">
    <citation type="submission" date="2020-08" db="EMBL/GenBank/DDBJ databases">
        <title>Genomic Encyclopedia of Archaeal and Bacterial Type Strains, Phase II (KMG-II): from individual species to whole genera.</title>
        <authorList>
            <person name="Goeker M."/>
        </authorList>
    </citation>
    <scope>NUCLEOTIDE SEQUENCE [LARGE SCALE GENOMIC DNA]</scope>
    <source>
        <strain evidence="7 8">DSM 23288</strain>
    </source>
</reference>
<keyword evidence="3 5" id="KW-0540">Nuclease</keyword>
<keyword evidence="1 5" id="KW-0963">Cytoplasm</keyword>
<protein>
    <recommendedName>
        <fullName evidence="5">Putative pre-16S rRNA nuclease</fullName>
        <ecNumber evidence="5">3.1.-.-</ecNumber>
    </recommendedName>
</protein>
<comment type="caution">
    <text evidence="7">The sequence shown here is derived from an EMBL/GenBank/DDBJ whole genome shotgun (WGS) entry which is preliminary data.</text>
</comment>
<dbReference type="HAMAP" id="MF_00651">
    <property type="entry name" value="Nuclease_YqgF"/>
    <property type="match status" value="1"/>
</dbReference>
<evidence type="ECO:0000313" key="7">
    <source>
        <dbReference type="EMBL" id="MBB4664870.1"/>
    </source>
</evidence>
<dbReference type="Proteomes" id="UP000585272">
    <property type="component" value="Unassembled WGS sequence"/>
</dbReference>
<comment type="similarity">
    <text evidence="5">Belongs to the YqgF HJR family.</text>
</comment>
<organism evidence="7 8">
    <name type="scientific">Conexibacter arvalis</name>
    <dbReference type="NCBI Taxonomy" id="912552"/>
    <lineage>
        <taxon>Bacteria</taxon>
        <taxon>Bacillati</taxon>
        <taxon>Actinomycetota</taxon>
        <taxon>Thermoleophilia</taxon>
        <taxon>Solirubrobacterales</taxon>
        <taxon>Conexibacteraceae</taxon>
        <taxon>Conexibacter</taxon>
    </lineage>
</organism>
<dbReference type="EMBL" id="JACHNU010000009">
    <property type="protein sequence ID" value="MBB4664870.1"/>
    <property type="molecule type" value="Genomic_DNA"/>
</dbReference>
<evidence type="ECO:0000256" key="1">
    <source>
        <dbReference type="ARBA" id="ARBA00022490"/>
    </source>
</evidence>
<accession>A0A840ILX0</accession>
<comment type="subcellular location">
    <subcellularLocation>
        <location evidence="5">Cytoplasm</location>
    </subcellularLocation>
</comment>
<evidence type="ECO:0000313" key="8">
    <source>
        <dbReference type="Proteomes" id="UP000585272"/>
    </source>
</evidence>
<comment type="function">
    <text evidence="5">Could be a nuclease involved in processing of the 5'-end of pre-16S rRNA.</text>
</comment>
<dbReference type="Gene3D" id="3.30.420.140">
    <property type="entry name" value="YqgF/RNase H-like domain"/>
    <property type="match status" value="1"/>
</dbReference>
<proteinExistence type="inferred from homology"/>
<evidence type="ECO:0000256" key="3">
    <source>
        <dbReference type="ARBA" id="ARBA00022722"/>
    </source>
</evidence>
<dbReference type="InterPro" id="IPR012337">
    <property type="entry name" value="RNaseH-like_sf"/>
</dbReference>
<evidence type="ECO:0000259" key="6">
    <source>
        <dbReference type="SMART" id="SM00732"/>
    </source>
</evidence>
<dbReference type="InterPro" id="IPR006641">
    <property type="entry name" value="YqgF/RNaseH-like_dom"/>
</dbReference>
<dbReference type="SUPFAM" id="SSF53098">
    <property type="entry name" value="Ribonuclease H-like"/>
    <property type="match status" value="1"/>
</dbReference>